<evidence type="ECO:0000256" key="2">
    <source>
        <dbReference type="ARBA" id="ARBA00012438"/>
    </source>
</evidence>
<dbReference type="SMART" id="SM00387">
    <property type="entry name" value="HATPase_c"/>
    <property type="match status" value="1"/>
</dbReference>
<name>A0A917K9A4_9BACL</name>
<dbReference type="Proteomes" id="UP000637695">
    <property type="component" value="Unassembled WGS sequence"/>
</dbReference>
<accession>A0A917K9A4</accession>
<reference evidence="10" key="2">
    <citation type="submission" date="2020-09" db="EMBL/GenBank/DDBJ databases">
        <authorList>
            <person name="Sun Q."/>
            <person name="Ohkuma M."/>
        </authorList>
    </citation>
    <scope>NUCLEOTIDE SEQUENCE</scope>
    <source>
        <strain evidence="10">JCM 18487</strain>
    </source>
</reference>
<dbReference type="Pfam" id="PF02518">
    <property type="entry name" value="HATPase_c"/>
    <property type="match status" value="1"/>
</dbReference>
<evidence type="ECO:0000256" key="8">
    <source>
        <dbReference type="SAM" id="MobiDB-lite"/>
    </source>
</evidence>
<organism evidence="10 11">
    <name type="scientific">Alicyclobacillus cellulosilyticus</name>
    <dbReference type="NCBI Taxonomy" id="1003997"/>
    <lineage>
        <taxon>Bacteria</taxon>
        <taxon>Bacillati</taxon>
        <taxon>Bacillota</taxon>
        <taxon>Bacilli</taxon>
        <taxon>Bacillales</taxon>
        <taxon>Alicyclobacillaceae</taxon>
        <taxon>Alicyclobacillus</taxon>
    </lineage>
</organism>
<evidence type="ECO:0000256" key="3">
    <source>
        <dbReference type="ARBA" id="ARBA00022679"/>
    </source>
</evidence>
<dbReference type="Pfam" id="PF07730">
    <property type="entry name" value="HisKA_3"/>
    <property type="match status" value="1"/>
</dbReference>
<evidence type="ECO:0000259" key="9">
    <source>
        <dbReference type="PROSITE" id="PS50109"/>
    </source>
</evidence>
<dbReference type="SUPFAM" id="SSF55874">
    <property type="entry name" value="ATPase domain of HSP90 chaperone/DNA topoisomerase II/histidine kinase"/>
    <property type="match status" value="1"/>
</dbReference>
<keyword evidence="5" id="KW-0418">Kinase</keyword>
<keyword evidence="4" id="KW-0547">Nucleotide-binding</keyword>
<dbReference type="InterPro" id="IPR003594">
    <property type="entry name" value="HATPase_dom"/>
</dbReference>
<dbReference type="EMBL" id="BMOY01000016">
    <property type="protein sequence ID" value="GGJ05008.1"/>
    <property type="molecule type" value="Genomic_DNA"/>
</dbReference>
<comment type="catalytic activity">
    <reaction evidence="1">
        <text>ATP + protein L-histidine = ADP + protein N-phospho-L-histidine.</text>
        <dbReference type="EC" id="2.7.13.3"/>
    </reaction>
</comment>
<keyword evidence="3" id="KW-0808">Transferase</keyword>
<dbReference type="GO" id="GO:0016020">
    <property type="term" value="C:membrane"/>
    <property type="evidence" value="ECO:0007669"/>
    <property type="project" value="InterPro"/>
</dbReference>
<dbReference type="CDD" id="cd16917">
    <property type="entry name" value="HATPase_UhpB-NarQ-NarX-like"/>
    <property type="match status" value="1"/>
</dbReference>
<proteinExistence type="predicted"/>
<gene>
    <name evidence="10" type="ORF">GCM10010885_12690</name>
</gene>
<reference evidence="10" key="1">
    <citation type="journal article" date="2014" name="Int. J. Syst. Evol. Microbiol.">
        <title>Complete genome sequence of Corynebacterium casei LMG S-19264T (=DSM 44701T), isolated from a smear-ripened cheese.</title>
        <authorList>
            <consortium name="US DOE Joint Genome Institute (JGI-PGF)"/>
            <person name="Walter F."/>
            <person name="Albersmeier A."/>
            <person name="Kalinowski J."/>
            <person name="Ruckert C."/>
        </authorList>
    </citation>
    <scope>NUCLEOTIDE SEQUENCE</scope>
    <source>
        <strain evidence="10">JCM 18487</strain>
    </source>
</reference>
<evidence type="ECO:0000256" key="1">
    <source>
        <dbReference type="ARBA" id="ARBA00000085"/>
    </source>
</evidence>
<feature type="region of interest" description="Disordered" evidence="8">
    <location>
        <begin position="229"/>
        <end position="264"/>
    </location>
</feature>
<dbReference type="InterPro" id="IPR011712">
    <property type="entry name" value="Sig_transdc_His_kin_sub3_dim/P"/>
</dbReference>
<dbReference type="EC" id="2.7.13.3" evidence="2"/>
<dbReference type="GO" id="GO:0005524">
    <property type="term" value="F:ATP binding"/>
    <property type="evidence" value="ECO:0007669"/>
    <property type="project" value="UniProtKB-KW"/>
</dbReference>
<sequence length="264" mass="28691">MTTDLPVHDWTDYGIKLVEEERRRIARDLHDGPAQALVNLSMRLEIIQQFFQTNPQMAMQELERANRRLISVVNELRRLIYDLRPVVIDEKGLVGAVADLCERAAQDWNLRATWEAPEGFVCPLSPAKQVGLYRLVQEAFNNVHKHAEASSVHVRMGVEAGHFFLEVRDDGRGFRPEDIPPGHYGLAGMRERAHVLGGTLEVKSQVGAGTTVTVRIPLSRPAVLAGAAGPDTAAEAAAAAEGATTPPGRPADEAVSTGGQEGAP</sequence>
<evidence type="ECO:0000256" key="5">
    <source>
        <dbReference type="ARBA" id="ARBA00022777"/>
    </source>
</evidence>
<dbReference type="PANTHER" id="PTHR24421">
    <property type="entry name" value="NITRATE/NITRITE SENSOR PROTEIN NARX-RELATED"/>
    <property type="match status" value="1"/>
</dbReference>
<feature type="compositionally biased region" description="Low complexity" evidence="8">
    <location>
        <begin position="229"/>
        <end position="246"/>
    </location>
</feature>
<dbReference type="GO" id="GO:0000155">
    <property type="term" value="F:phosphorelay sensor kinase activity"/>
    <property type="evidence" value="ECO:0007669"/>
    <property type="project" value="InterPro"/>
</dbReference>
<dbReference type="InterPro" id="IPR050482">
    <property type="entry name" value="Sensor_HK_TwoCompSys"/>
</dbReference>
<dbReference type="PROSITE" id="PS50109">
    <property type="entry name" value="HIS_KIN"/>
    <property type="match status" value="1"/>
</dbReference>
<dbReference type="Gene3D" id="1.20.5.1930">
    <property type="match status" value="1"/>
</dbReference>
<evidence type="ECO:0000313" key="10">
    <source>
        <dbReference type="EMBL" id="GGJ05008.1"/>
    </source>
</evidence>
<evidence type="ECO:0000313" key="11">
    <source>
        <dbReference type="Proteomes" id="UP000637695"/>
    </source>
</evidence>
<comment type="caution">
    <text evidence="10">The sequence shown here is derived from an EMBL/GenBank/DDBJ whole genome shotgun (WGS) entry which is preliminary data.</text>
</comment>
<dbReference type="Gene3D" id="3.30.565.10">
    <property type="entry name" value="Histidine kinase-like ATPase, C-terminal domain"/>
    <property type="match status" value="1"/>
</dbReference>
<dbReference type="InterPro" id="IPR005467">
    <property type="entry name" value="His_kinase_dom"/>
</dbReference>
<protein>
    <recommendedName>
        <fullName evidence="2">histidine kinase</fullName>
        <ecNumber evidence="2">2.7.13.3</ecNumber>
    </recommendedName>
</protein>
<keyword evidence="7" id="KW-0902">Two-component regulatory system</keyword>
<dbReference type="GO" id="GO:0046983">
    <property type="term" value="F:protein dimerization activity"/>
    <property type="evidence" value="ECO:0007669"/>
    <property type="project" value="InterPro"/>
</dbReference>
<feature type="domain" description="Histidine kinase" evidence="9">
    <location>
        <begin position="28"/>
        <end position="220"/>
    </location>
</feature>
<keyword evidence="11" id="KW-1185">Reference proteome</keyword>
<evidence type="ECO:0000256" key="4">
    <source>
        <dbReference type="ARBA" id="ARBA00022741"/>
    </source>
</evidence>
<evidence type="ECO:0000256" key="6">
    <source>
        <dbReference type="ARBA" id="ARBA00022840"/>
    </source>
</evidence>
<evidence type="ECO:0000256" key="7">
    <source>
        <dbReference type="ARBA" id="ARBA00023012"/>
    </source>
</evidence>
<keyword evidence="6" id="KW-0067">ATP-binding</keyword>
<dbReference type="InterPro" id="IPR036890">
    <property type="entry name" value="HATPase_C_sf"/>
</dbReference>
<dbReference type="AlphaFoldDB" id="A0A917K9A4"/>
<dbReference type="RefSeq" id="WP_188881876.1">
    <property type="nucleotide sequence ID" value="NZ_BMOY01000016.1"/>
</dbReference>